<evidence type="ECO:0000313" key="10">
    <source>
        <dbReference type="Proteomes" id="UP000662783"/>
    </source>
</evidence>
<organism evidence="9 10">
    <name type="scientific">Fulvivirga lutea</name>
    <dbReference type="NCBI Taxonomy" id="2810512"/>
    <lineage>
        <taxon>Bacteria</taxon>
        <taxon>Pseudomonadati</taxon>
        <taxon>Bacteroidota</taxon>
        <taxon>Cytophagia</taxon>
        <taxon>Cytophagales</taxon>
        <taxon>Fulvivirgaceae</taxon>
        <taxon>Fulvivirga</taxon>
    </lineage>
</organism>
<evidence type="ECO:0000256" key="6">
    <source>
        <dbReference type="ARBA" id="ARBA00023239"/>
    </source>
</evidence>
<dbReference type="InterPro" id="IPR053935">
    <property type="entry name" value="VKGC_lumenal_dom"/>
</dbReference>
<feature type="transmembrane region" description="Helical" evidence="7">
    <location>
        <begin position="308"/>
        <end position="327"/>
    </location>
</feature>
<feature type="domain" description="HTTM-like" evidence="8">
    <location>
        <begin position="12"/>
        <end position="272"/>
    </location>
</feature>
<evidence type="ECO:0000256" key="7">
    <source>
        <dbReference type="SAM" id="Phobius"/>
    </source>
</evidence>
<dbReference type="PANTHER" id="PTHR12639">
    <property type="entry name" value="VITAMIN K-DEPENDENT GAMMA-CARBOXYLASE"/>
    <property type="match status" value="1"/>
</dbReference>
<dbReference type="Pfam" id="PF22777">
    <property type="entry name" value="VKGC_lumenal_dom"/>
    <property type="match status" value="1"/>
</dbReference>
<dbReference type="InterPro" id="IPR053934">
    <property type="entry name" value="HTTM_dom"/>
</dbReference>
<dbReference type="PANTHER" id="PTHR12639:SF7">
    <property type="entry name" value="HTTM DOMAIN-CONTAINING PROTEIN"/>
    <property type="match status" value="1"/>
</dbReference>
<gene>
    <name evidence="9" type="ORF">JR347_11325</name>
</gene>
<feature type="transmembrane region" description="Helical" evidence="7">
    <location>
        <begin position="157"/>
        <end position="177"/>
    </location>
</feature>
<accession>A0A974WFL1</accession>
<dbReference type="GO" id="GO:0019842">
    <property type="term" value="F:vitamin binding"/>
    <property type="evidence" value="ECO:0007669"/>
    <property type="project" value="TreeGrafter"/>
</dbReference>
<dbReference type="GO" id="GO:0008488">
    <property type="term" value="F:gamma-glutamyl carboxylase activity"/>
    <property type="evidence" value="ECO:0007669"/>
    <property type="project" value="InterPro"/>
</dbReference>
<dbReference type="RefSeq" id="WP_205720719.1">
    <property type="nucleotide sequence ID" value="NZ_CP070608.1"/>
</dbReference>
<evidence type="ECO:0000256" key="4">
    <source>
        <dbReference type="ARBA" id="ARBA00023136"/>
    </source>
</evidence>
<dbReference type="SMART" id="SM00752">
    <property type="entry name" value="HTTM"/>
    <property type="match status" value="1"/>
</dbReference>
<feature type="transmembrane region" description="Helical" evidence="7">
    <location>
        <begin position="235"/>
        <end position="268"/>
    </location>
</feature>
<comment type="subcellular location">
    <subcellularLocation>
        <location evidence="1">Endomembrane system</location>
        <topology evidence="1">Multi-pass membrane protein</topology>
    </subcellularLocation>
</comment>
<dbReference type="InterPro" id="IPR007782">
    <property type="entry name" value="VKG_COase"/>
</dbReference>
<dbReference type="KEGG" id="fuv:JR347_11325"/>
<feature type="transmembrane region" description="Helical" evidence="7">
    <location>
        <begin position="183"/>
        <end position="203"/>
    </location>
</feature>
<dbReference type="Pfam" id="PF05090">
    <property type="entry name" value="HTTM"/>
    <property type="match status" value="1"/>
</dbReference>
<feature type="transmembrane region" description="Helical" evidence="7">
    <location>
        <begin position="210"/>
        <end position="229"/>
    </location>
</feature>
<dbReference type="InterPro" id="IPR011020">
    <property type="entry name" value="HTTM-like"/>
</dbReference>
<dbReference type="AlphaFoldDB" id="A0A974WFL1"/>
<keyword evidence="5" id="KW-1015">Disulfide bond</keyword>
<proteinExistence type="predicted"/>
<evidence type="ECO:0000256" key="2">
    <source>
        <dbReference type="ARBA" id="ARBA00022692"/>
    </source>
</evidence>
<keyword evidence="4 7" id="KW-0472">Membrane</keyword>
<protein>
    <submittedName>
        <fullName evidence="9">HTTM domain-containing protein</fullName>
    </submittedName>
</protein>
<feature type="transmembrane region" description="Helical" evidence="7">
    <location>
        <begin position="69"/>
        <end position="90"/>
    </location>
</feature>
<sequence>MLTYRNIINYMGQPTSIAPLVVFRIVFGLLMLFSTIRYVWMGWVDTQLVDPLLHFSYYGFDWVQPLGRLGMYTVFAIMAFACLGITLGLFYRISAIIFFLCFTYVELIDITYYLNHYYFVSIVAFLFILVPANRFFSLDVKRKPELSLSQVPRWMILIFKLQIAIVYIYAGLAKINYDWLIKALPLSIWLPAKTGIPIIGPIFQYKFTAYLFSWIGMFFDTFIVFGLLYKKTRWLAYVAVIIFHTLTGLLFQIGVFPIVMIFAVTIFFSPSFHERLIKTIGGLFSDTTISFNADHQFKKQSLRVHYSLTYFLVLFFLFQIIFPWRYILYPGNIFWTEEGYRFSWRVMLMEKAGTATFFVKDGENGREGSVINHQFLNSHQEKQMAMQPDLILQFAHNLEEHFKSEGMKNPIVRAEVLVTLNARPAKLLIDPSIDLTTIKDTWGHKKWLTTYRAE</sequence>
<keyword evidence="2 7" id="KW-0812">Transmembrane</keyword>
<evidence type="ECO:0000313" key="9">
    <source>
        <dbReference type="EMBL" id="QSE96202.1"/>
    </source>
</evidence>
<keyword evidence="10" id="KW-1185">Reference proteome</keyword>
<evidence type="ECO:0000259" key="8">
    <source>
        <dbReference type="SMART" id="SM00752"/>
    </source>
</evidence>
<reference evidence="9" key="1">
    <citation type="submission" date="2021-02" db="EMBL/GenBank/DDBJ databases">
        <title>Fulvivirga sp. S481 isolated from sea water.</title>
        <authorList>
            <person name="Bae S.S."/>
            <person name="Baek K."/>
        </authorList>
    </citation>
    <scope>NUCLEOTIDE SEQUENCE</scope>
    <source>
        <strain evidence="9">S481</strain>
    </source>
</reference>
<dbReference type="GO" id="GO:0012505">
    <property type="term" value="C:endomembrane system"/>
    <property type="evidence" value="ECO:0007669"/>
    <property type="project" value="UniProtKB-SubCell"/>
</dbReference>
<evidence type="ECO:0000256" key="3">
    <source>
        <dbReference type="ARBA" id="ARBA00022989"/>
    </source>
</evidence>
<dbReference type="EMBL" id="CP070608">
    <property type="protein sequence ID" value="QSE96202.1"/>
    <property type="molecule type" value="Genomic_DNA"/>
</dbReference>
<feature type="transmembrane region" description="Helical" evidence="7">
    <location>
        <begin position="21"/>
        <end position="40"/>
    </location>
</feature>
<evidence type="ECO:0000256" key="1">
    <source>
        <dbReference type="ARBA" id="ARBA00004127"/>
    </source>
</evidence>
<dbReference type="Proteomes" id="UP000662783">
    <property type="component" value="Chromosome"/>
</dbReference>
<keyword evidence="3 7" id="KW-1133">Transmembrane helix</keyword>
<name>A0A974WFL1_9BACT</name>
<evidence type="ECO:0000256" key="5">
    <source>
        <dbReference type="ARBA" id="ARBA00023157"/>
    </source>
</evidence>
<keyword evidence="6" id="KW-0456">Lyase</keyword>
<feature type="transmembrane region" description="Helical" evidence="7">
    <location>
        <begin position="118"/>
        <end position="136"/>
    </location>
</feature>